<reference evidence="7 8" key="1">
    <citation type="submission" date="2024-02" db="EMBL/GenBank/DDBJ databases">
        <title>First draft genome assembly of two strains of Seiridium cardinale.</title>
        <authorList>
            <person name="Emiliani G."/>
            <person name="Scali E."/>
        </authorList>
    </citation>
    <scope>NUCLEOTIDE SEQUENCE [LARGE SCALE GENOMIC DNA]</scope>
    <source>
        <strain evidence="7 8">BM-138-000479</strain>
    </source>
</reference>
<feature type="compositionally biased region" description="Low complexity" evidence="5">
    <location>
        <begin position="314"/>
        <end position="329"/>
    </location>
</feature>
<dbReference type="SUPFAM" id="SSF57850">
    <property type="entry name" value="RING/U-box"/>
    <property type="match status" value="1"/>
</dbReference>
<evidence type="ECO:0000256" key="2">
    <source>
        <dbReference type="ARBA" id="ARBA00022771"/>
    </source>
</evidence>
<dbReference type="InterPro" id="IPR001841">
    <property type="entry name" value="Znf_RING"/>
</dbReference>
<accession>A0ABR2XFJ0</accession>
<dbReference type="PROSITE" id="PS00518">
    <property type="entry name" value="ZF_RING_1"/>
    <property type="match status" value="1"/>
</dbReference>
<comment type="caution">
    <text evidence="7">The sequence shown here is derived from an EMBL/GenBank/DDBJ whole genome shotgun (WGS) entry which is preliminary data.</text>
</comment>
<dbReference type="InterPro" id="IPR013083">
    <property type="entry name" value="Znf_RING/FYVE/PHD"/>
</dbReference>
<keyword evidence="8" id="KW-1185">Reference proteome</keyword>
<protein>
    <recommendedName>
        <fullName evidence="6">RING-type domain-containing protein</fullName>
    </recommendedName>
</protein>
<keyword evidence="3" id="KW-0862">Zinc</keyword>
<proteinExistence type="predicted"/>
<evidence type="ECO:0000259" key="6">
    <source>
        <dbReference type="PROSITE" id="PS50089"/>
    </source>
</evidence>
<evidence type="ECO:0000256" key="1">
    <source>
        <dbReference type="ARBA" id="ARBA00022723"/>
    </source>
</evidence>
<dbReference type="Pfam" id="PF13920">
    <property type="entry name" value="zf-C3HC4_3"/>
    <property type="match status" value="1"/>
</dbReference>
<dbReference type="Proteomes" id="UP001465668">
    <property type="component" value="Unassembled WGS sequence"/>
</dbReference>
<feature type="compositionally biased region" description="Polar residues" evidence="5">
    <location>
        <begin position="298"/>
        <end position="310"/>
    </location>
</feature>
<evidence type="ECO:0000256" key="5">
    <source>
        <dbReference type="SAM" id="MobiDB-lite"/>
    </source>
</evidence>
<feature type="region of interest" description="Disordered" evidence="5">
    <location>
        <begin position="264"/>
        <end position="423"/>
    </location>
</feature>
<dbReference type="InterPro" id="IPR049627">
    <property type="entry name" value="SLX8"/>
</dbReference>
<dbReference type="Gene3D" id="3.30.40.10">
    <property type="entry name" value="Zinc/RING finger domain, C3HC4 (zinc finger)"/>
    <property type="match status" value="1"/>
</dbReference>
<keyword evidence="1" id="KW-0479">Metal-binding</keyword>
<evidence type="ECO:0000313" key="7">
    <source>
        <dbReference type="EMBL" id="KAK9772559.1"/>
    </source>
</evidence>
<dbReference type="PROSITE" id="PS50089">
    <property type="entry name" value="ZF_RING_2"/>
    <property type="match status" value="1"/>
</dbReference>
<sequence length="530" mass="57184">MATNYAHQVDGLDSFSDDLALANLDARGDGFGFLASGTDALNPSPPNFEPYRPPEYNFHSLNPYTDAGPVFPGCAVPNIGHYLPSFPDTFGPSSSLAPEPTVPVPALDFIPLTSREFHSDHAHPFPTAPATPNVGHFSGVSTRFGAFVLNPPSMPVERGHSNTTGDASSTFSFSGGPSTSGCPFAPPRFHQQNNNHIYNHNPNPTPPQSNGFGVNHNYNDGNGNGDLFNPAYPQLSIPANLIPAASGCTPEPNSDDYLAALLSGDFSSPSLPPHNSSPTHPERYAPQFHSATHGHLSTPPTNQNMPSTRDTVNRTAASTRPRRSSMASMVDLTSPKMERDGDSLSGIDPATPMAPPPSRKRTRAAATGTPRASSRRPSVSTKTRPVKPLPSKRKASKQEDDDDDLFGDSSSVFGKDEGDDEVLDLTGTNEVPAELLKPKVDNRVKLNKFQCSICMDNISGLTVTHCGHMFCSECLHSALHIDHMKKTCPICRQKVDMKAKPGQRQARNTFYHLELKLMTSNRKGKRPMGQ</sequence>
<evidence type="ECO:0000313" key="8">
    <source>
        <dbReference type="Proteomes" id="UP001465668"/>
    </source>
</evidence>
<dbReference type="PANTHER" id="PTHR47094">
    <property type="entry name" value="ELFLESS, ISOFORM B"/>
    <property type="match status" value="1"/>
</dbReference>
<gene>
    <name evidence="7" type="ORF">SCAR479_10776</name>
</gene>
<evidence type="ECO:0000256" key="3">
    <source>
        <dbReference type="ARBA" id="ARBA00022833"/>
    </source>
</evidence>
<dbReference type="PANTHER" id="PTHR47094:SF1">
    <property type="entry name" value="RING-TYPE E3 UBIQUITIN TRANSFERASE"/>
    <property type="match status" value="1"/>
</dbReference>
<name>A0ABR2XFJ0_9PEZI</name>
<dbReference type="InterPro" id="IPR017907">
    <property type="entry name" value="Znf_RING_CS"/>
</dbReference>
<dbReference type="SMART" id="SM00184">
    <property type="entry name" value="RING"/>
    <property type="match status" value="1"/>
</dbReference>
<feature type="compositionally biased region" description="Low complexity" evidence="5">
    <location>
        <begin position="364"/>
        <end position="376"/>
    </location>
</feature>
<feature type="domain" description="RING-type" evidence="6">
    <location>
        <begin position="451"/>
        <end position="492"/>
    </location>
</feature>
<keyword evidence="2 4" id="KW-0863">Zinc-finger</keyword>
<feature type="compositionally biased region" description="Low complexity" evidence="5">
    <location>
        <begin position="267"/>
        <end position="279"/>
    </location>
</feature>
<organism evidence="7 8">
    <name type="scientific">Seiridium cardinale</name>
    <dbReference type="NCBI Taxonomy" id="138064"/>
    <lineage>
        <taxon>Eukaryota</taxon>
        <taxon>Fungi</taxon>
        <taxon>Dikarya</taxon>
        <taxon>Ascomycota</taxon>
        <taxon>Pezizomycotina</taxon>
        <taxon>Sordariomycetes</taxon>
        <taxon>Xylariomycetidae</taxon>
        <taxon>Amphisphaeriales</taxon>
        <taxon>Sporocadaceae</taxon>
        <taxon>Seiridium</taxon>
    </lineage>
</organism>
<dbReference type="EMBL" id="JARVKM010000060">
    <property type="protein sequence ID" value="KAK9772559.1"/>
    <property type="molecule type" value="Genomic_DNA"/>
</dbReference>
<evidence type="ECO:0000256" key="4">
    <source>
        <dbReference type="PROSITE-ProRule" id="PRU00175"/>
    </source>
</evidence>